<dbReference type="CDD" id="cd08760">
    <property type="entry name" value="Cyt_b561_FRRS1_like"/>
    <property type="match status" value="1"/>
</dbReference>
<keyword evidence="3 8" id="KW-0812">Transmembrane</keyword>
<dbReference type="Pfam" id="PF14765">
    <property type="entry name" value="PS-DH"/>
    <property type="match status" value="1"/>
</dbReference>
<evidence type="ECO:0000256" key="2">
    <source>
        <dbReference type="ARBA" id="ARBA00022448"/>
    </source>
</evidence>
<reference evidence="11 12" key="1">
    <citation type="submission" date="2024-08" db="EMBL/GenBank/DDBJ databases">
        <authorList>
            <person name="Cucini C."/>
            <person name="Frati F."/>
        </authorList>
    </citation>
    <scope>NUCLEOTIDE SEQUENCE [LARGE SCALE GENOMIC DNA]</scope>
</reference>
<evidence type="ECO:0000256" key="7">
    <source>
        <dbReference type="SAM" id="MobiDB-lite"/>
    </source>
</evidence>
<keyword evidence="2" id="KW-0813">Transport</keyword>
<dbReference type="EMBL" id="CAXLJM020000094">
    <property type="protein sequence ID" value="CAL8132926.1"/>
    <property type="molecule type" value="Genomic_DNA"/>
</dbReference>
<feature type="region of interest" description="Disordered" evidence="7">
    <location>
        <begin position="722"/>
        <end position="745"/>
    </location>
</feature>
<feature type="transmembrane region" description="Helical" evidence="8">
    <location>
        <begin position="827"/>
        <end position="851"/>
    </location>
</feature>
<keyword evidence="5 8" id="KW-1133">Transmembrane helix</keyword>
<keyword evidence="9" id="KW-0732">Signal</keyword>
<evidence type="ECO:0000256" key="6">
    <source>
        <dbReference type="ARBA" id="ARBA00023136"/>
    </source>
</evidence>
<feature type="compositionally biased region" description="Polar residues" evidence="7">
    <location>
        <begin position="723"/>
        <end position="732"/>
    </location>
</feature>
<feature type="transmembrane region" description="Helical" evidence="8">
    <location>
        <begin position="871"/>
        <end position="892"/>
    </location>
</feature>
<feature type="region of interest" description="Disordered" evidence="7">
    <location>
        <begin position="406"/>
        <end position="447"/>
    </location>
</feature>
<protein>
    <recommendedName>
        <fullName evidence="10">Cytochrome b561 domain-containing protein</fullName>
    </recommendedName>
</protein>
<gene>
    <name evidence="11" type="ORF">ODALV1_LOCUS24832</name>
</gene>
<feature type="transmembrane region" description="Helical" evidence="8">
    <location>
        <begin position="938"/>
        <end position="955"/>
    </location>
</feature>
<feature type="chain" id="PRO_5045515503" description="Cytochrome b561 domain-containing protein" evidence="9">
    <location>
        <begin position="28"/>
        <end position="1725"/>
    </location>
</feature>
<dbReference type="InterPro" id="IPR042104">
    <property type="entry name" value="PKS_dehydratase_sf"/>
</dbReference>
<evidence type="ECO:0000256" key="1">
    <source>
        <dbReference type="ARBA" id="ARBA00004370"/>
    </source>
</evidence>
<dbReference type="PANTHER" id="PTHR11183">
    <property type="entry name" value="GLYCOGENIN SUBFAMILY MEMBER"/>
    <property type="match status" value="1"/>
</dbReference>
<dbReference type="InterPro" id="IPR006593">
    <property type="entry name" value="Cyt_b561/ferric_Rdtase_TM"/>
</dbReference>
<organism evidence="11 12">
    <name type="scientific">Orchesella dallaii</name>
    <dbReference type="NCBI Taxonomy" id="48710"/>
    <lineage>
        <taxon>Eukaryota</taxon>
        <taxon>Metazoa</taxon>
        <taxon>Ecdysozoa</taxon>
        <taxon>Arthropoda</taxon>
        <taxon>Hexapoda</taxon>
        <taxon>Collembola</taxon>
        <taxon>Entomobryomorpha</taxon>
        <taxon>Entomobryoidea</taxon>
        <taxon>Orchesellidae</taxon>
        <taxon>Orchesellinae</taxon>
        <taxon>Orchesella</taxon>
    </lineage>
</organism>
<evidence type="ECO:0000259" key="10">
    <source>
        <dbReference type="SMART" id="SM00665"/>
    </source>
</evidence>
<dbReference type="Proteomes" id="UP001642540">
    <property type="component" value="Unassembled WGS sequence"/>
</dbReference>
<feature type="compositionally biased region" description="Gly residues" evidence="7">
    <location>
        <begin position="409"/>
        <end position="421"/>
    </location>
</feature>
<evidence type="ECO:0000313" key="11">
    <source>
        <dbReference type="EMBL" id="CAL8132926.1"/>
    </source>
</evidence>
<feature type="non-terminal residue" evidence="11">
    <location>
        <position position="1725"/>
    </location>
</feature>
<dbReference type="Gene3D" id="3.10.129.110">
    <property type="entry name" value="Polyketide synthase dehydratase"/>
    <property type="match status" value="1"/>
</dbReference>
<dbReference type="InterPro" id="IPR049551">
    <property type="entry name" value="PKS_DH_C"/>
</dbReference>
<name>A0ABP1RQ69_9HEXA</name>
<evidence type="ECO:0000256" key="8">
    <source>
        <dbReference type="SAM" id="Phobius"/>
    </source>
</evidence>
<feature type="transmembrane region" description="Helical" evidence="8">
    <location>
        <begin position="793"/>
        <end position="815"/>
    </location>
</feature>
<feature type="domain" description="Cytochrome b561" evidence="10">
    <location>
        <begin position="791"/>
        <end position="926"/>
    </location>
</feature>
<proteinExistence type="predicted"/>
<evidence type="ECO:0000256" key="9">
    <source>
        <dbReference type="SAM" id="SignalP"/>
    </source>
</evidence>
<comment type="subcellular location">
    <subcellularLocation>
        <location evidence="1">Membrane</location>
    </subcellularLocation>
</comment>
<evidence type="ECO:0000313" key="12">
    <source>
        <dbReference type="Proteomes" id="UP001642540"/>
    </source>
</evidence>
<feature type="signal peptide" evidence="9">
    <location>
        <begin position="1"/>
        <end position="27"/>
    </location>
</feature>
<keyword evidence="6 8" id="KW-0472">Membrane</keyword>
<sequence>MAGPSLWCWTSVTVVFLLLLLPQPSIEQPPSQSDDQFCDPPNSAERWCEQPYCRRIEARSKDDPVCQITLEDGPDSWLYPDRLWNSEVTNGYFSTHYKDKDWHRDHWCCRPKDNNQRWRIGIRSNLRYTENEGNSVDQLEIFTNRLRFDASVIAQEGHSFCIIGRHYRRSKWQYWAPLRGFSKLADKSFDIGNHIDPEDSGRMNSFTLPDPDVMRNLYKKGVWGQPTKWPEHEWRYVFLGQRRDNREERWCFGSGNVAEGYPLKEGFKKRPAHPEYQPDPTCKNPYKVSVTMIRADEHTLHNYLHIKVFSEPTSQPQDKNCPTGKFKLLMLEVRDQDGLQVGQFTDDIPCEQDEKTMAAPCTSGSVTTGDGEGDCIKLVGSNKHQVPCMFTHPKSPVHPIFFMAAAGEGQSGGGGSGGGQSGEDKDACRDSTKPQSERKPPTIAHTAPESYFTEVHATWRYAQHNVGWVSELHFATMIIEDDSPIQYYTSRKTEWFGPSPCVIHSRRKTDWILNDKCGQYYWWTGSWPFYDKHSRPIYCGRPNQVSCWYFRNDEHNSDTRCGRIQLALLNVCRTRGGWDFFHKRFIRPSDVDCHVDIPYGNDYYYNLKDAPGTYGKLPVRRTLKNLVTDHYTLDDTGKYPQNGWEIPDYHTPGMFEHIHYNDREHPQYNKKMEWHYHGRRPEVAILKMFRSAHQDPIVVKTEFPDFPAEEYFGSNYLEVQSDPAPNSDVSRLQNKHPKGDGADELDKQDNIWSLSEMVENGKTRCPCQFVPTTPLPELQTKRSVEIEGRRSHVVQMLIGWVILVPLSFFVARFYKETFSKVFFLQEFWWYTIHVLCLLTTLMFTIGGIYALKVKRSLGPEYEIVWTDATTVHIYFGYGLMGTFIAHLLFGSFRAYDVDMRMIQMSLHWGFGWLEYAVANVVILSAMAIPSGILNCISLVIYIVFLVVQLAFTVGMEMHMRNVDKELNFSPPRSYLPTPVMRLFHKDAPHSYFRMVILGVCNQAWVTTVWKDAQVADALVLYHSLRKTLTAKQIVILVSAQLSSKSKEILHHHFDHLFYLEEHWNEEACLKLEDFSKLSVFTLKWFDKVVYLSAEMLVLRNCDEIFEQEIEGNFMSVENKDMAVFLAKPCLKFHKDLLQGLKISRLNGHGFEYYLQKWIEEQTQMEENSRVFLPEKYCRLVSSKTGIIVKTEEEIGMIKFMEQLETILMDKSGSTGLIEKMVAKYRMNIFNIESVERVWKDEERKTMVAKIRLPGATNNTCKDEAEKSEGETMENSATSVFNDQYILHPAVIDSMLQSIMLMKNVEKVKKSRKLYVPIRIGKFVWIGKMDEEALNEGVFVHVFDENEEGKEEAGKTNSNLNKSSSGLLVSASGKLLASISSVEFIDTTAKTIESVLENQKSSMPDLWEEVWKGKMGPLQYRAPLEDYNISKVVTEIEKAGEEIKNGSKPNTEVVHELMEELSYYGILRGLYDCGWEPEMGNEFEEKNLAEKLGVLPEFRKVFGFYMETLEEMGILGKIRDNSKWKIVKVPPTREEIVELVNSPKFTRDLYSQIKSASLITKMGEQLANILKGTQSAIGILFPAENGKRDHPTMGEFYEEYGRVFDVNTATEKYITLRLSGIERKVGENERENVLRFLEVGAGTGNYTAYVLKVLDDQERHSALAMQWMPNSGIPNENIKDCSKLWIIFSAKGTRIPGYLRGKLEALNRKVIEAFRGEKYRERKDFK</sequence>
<dbReference type="SUPFAM" id="SSF53448">
    <property type="entry name" value="Nucleotide-diphospho-sugar transferases"/>
    <property type="match status" value="1"/>
</dbReference>
<keyword evidence="4" id="KW-0249">Electron transport</keyword>
<dbReference type="Gene3D" id="1.20.120.1770">
    <property type="match status" value="1"/>
</dbReference>
<comment type="caution">
    <text evidence="11">The sequence shown here is derived from an EMBL/GenBank/DDBJ whole genome shotgun (WGS) entry which is preliminary data.</text>
</comment>
<evidence type="ECO:0000256" key="4">
    <source>
        <dbReference type="ARBA" id="ARBA00022982"/>
    </source>
</evidence>
<dbReference type="Gene3D" id="3.90.550.10">
    <property type="entry name" value="Spore Coat Polysaccharide Biosynthesis Protein SpsA, Chain A"/>
    <property type="match status" value="1"/>
</dbReference>
<accession>A0ABP1RQ69</accession>
<dbReference type="InterPro" id="IPR050587">
    <property type="entry name" value="GNT1/Glycosyltrans_8"/>
</dbReference>
<evidence type="ECO:0000256" key="5">
    <source>
        <dbReference type="ARBA" id="ARBA00022989"/>
    </source>
</evidence>
<evidence type="ECO:0000256" key="3">
    <source>
        <dbReference type="ARBA" id="ARBA00022692"/>
    </source>
</evidence>
<dbReference type="InterPro" id="IPR029044">
    <property type="entry name" value="Nucleotide-diphossugar_trans"/>
</dbReference>
<feature type="compositionally biased region" description="Basic and acidic residues" evidence="7">
    <location>
        <begin position="422"/>
        <end position="440"/>
    </location>
</feature>
<keyword evidence="12" id="KW-1185">Reference proteome</keyword>
<dbReference type="SMART" id="SM00665">
    <property type="entry name" value="B561"/>
    <property type="match status" value="1"/>
</dbReference>